<dbReference type="EMBL" id="ACEC01000007">
    <property type="protein sequence ID" value="EEG32188.1"/>
    <property type="molecule type" value="Genomic_DNA"/>
</dbReference>
<dbReference type="InterPro" id="IPR037923">
    <property type="entry name" value="HTH-like"/>
</dbReference>
<keyword evidence="2" id="KW-0238">DNA-binding</keyword>
<name>C0E8H9_9FIRM</name>
<evidence type="ECO:0000256" key="4">
    <source>
        <dbReference type="SAM" id="MobiDB-lite"/>
    </source>
</evidence>
<dbReference type="GO" id="GO:0043565">
    <property type="term" value="F:sequence-specific DNA binding"/>
    <property type="evidence" value="ECO:0007669"/>
    <property type="project" value="InterPro"/>
</dbReference>
<dbReference type="Proteomes" id="UP000003340">
    <property type="component" value="Unassembled WGS sequence"/>
</dbReference>
<sequence length="358" mass="42057">MDKGNRSLRFGRKMMSMFDAEFYIHKIEQLNRERILRDGQSTPGRDTKRKPHQQDLPESPCLISEKENFYPGSDVVVHAHRTPPGEPQRKPKLGHYHDFYELAFVYRGKFINEFPNHDRIEIDESSLILLNPYAVHLPYTQTPDDIVFNILLRKSFVENKLVNMISDNKIFFNFFLDSIYGNEHITNFLVFKNNQEVSNLILSLIMELCDRQLYFEQVVNSYLVALFAILVRIHQQEFSEAMDGLAKNRTIADILSYIRYNYSHVSLAEVAEHFNYSIGYMSRLIKQETSMSFSEIVSNYRLEIACNYLKNSNISTEKITEIIGYSDTSYFYKAFKKQQGFSPIDYRKRFQKNLATSI</sequence>
<proteinExistence type="predicted"/>
<dbReference type="PANTHER" id="PTHR43280:SF28">
    <property type="entry name" value="HTH-TYPE TRANSCRIPTIONAL ACTIVATOR RHAS"/>
    <property type="match status" value="1"/>
</dbReference>
<evidence type="ECO:0000256" key="1">
    <source>
        <dbReference type="ARBA" id="ARBA00023015"/>
    </source>
</evidence>
<reference evidence="6 7" key="1">
    <citation type="submission" date="2009-01" db="EMBL/GenBank/DDBJ databases">
        <authorList>
            <person name="Fulton L."/>
            <person name="Clifton S."/>
            <person name="Fulton B."/>
            <person name="Xu J."/>
            <person name="Minx P."/>
            <person name="Pepin K.H."/>
            <person name="Johnson M."/>
            <person name="Bhonagiri V."/>
            <person name="Nash W.E."/>
            <person name="Mardis E.R."/>
            <person name="Wilson R.K."/>
        </authorList>
    </citation>
    <scope>NUCLEOTIDE SEQUENCE [LARGE SCALE GENOMIC DNA]</scope>
    <source>
        <strain evidence="6 7">DSM 5476</strain>
    </source>
</reference>
<feature type="domain" description="HTH araC/xylS-type" evidence="5">
    <location>
        <begin position="252"/>
        <end position="349"/>
    </location>
</feature>
<keyword evidence="1" id="KW-0805">Transcription regulation</keyword>
<dbReference type="STRING" id="537013.CLOSTMETH_00124"/>
<dbReference type="PROSITE" id="PS01124">
    <property type="entry name" value="HTH_ARAC_FAMILY_2"/>
    <property type="match status" value="1"/>
</dbReference>
<dbReference type="SUPFAM" id="SSF46689">
    <property type="entry name" value="Homeodomain-like"/>
    <property type="match status" value="1"/>
</dbReference>
<evidence type="ECO:0000313" key="6">
    <source>
        <dbReference type="EMBL" id="EEG32188.1"/>
    </source>
</evidence>
<reference evidence="6 7" key="2">
    <citation type="submission" date="2009-02" db="EMBL/GenBank/DDBJ databases">
        <title>Draft genome sequence of Clostridium methylpentosum (DSM 5476).</title>
        <authorList>
            <person name="Sudarsanam P."/>
            <person name="Ley R."/>
            <person name="Guruge J."/>
            <person name="Turnbaugh P.J."/>
            <person name="Mahowald M."/>
            <person name="Liep D."/>
            <person name="Gordon J."/>
        </authorList>
    </citation>
    <scope>NUCLEOTIDE SEQUENCE [LARGE SCALE GENOMIC DNA]</scope>
    <source>
        <strain evidence="6 7">DSM 5476</strain>
    </source>
</reference>
<evidence type="ECO:0000259" key="5">
    <source>
        <dbReference type="PROSITE" id="PS01124"/>
    </source>
</evidence>
<comment type="caution">
    <text evidence="6">The sequence shown here is derived from an EMBL/GenBank/DDBJ whole genome shotgun (WGS) entry which is preliminary data.</text>
</comment>
<dbReference type="eggNOG" id="COG2169">
    <property type="taxonomic scope" value="Bacteria"/>
</dbReference>
<dbReference type="InterPro" id="IPR018060">
    <property type="entry name" value="HTH_AraC"/>
</dbReference>
<organism evidence="6 7">
    <name type="scientific">[Clostridium] methylpentosum DSM 5476</name>
    <dbReference type="NCBI Taxonomy" id="537013"/>
    <lineage>
        <taxon>Bacteria</taxon>
        <taxon>Bacillati</taxon>
        <taxon>Bacillota</taxon>
        <taxon>Clostridia</taxon>
        <taxon>Eubacteriales</taxon>
        <taxon>Oscillospiraceae</taxon>
        <taxon>Oscillospiraceae incertae sedis</taxon>
    </lineage>
</organism>
<protein>
    <submittedName>
        <fullName evidence="6">Transcriptional regulator, AraC family</fullName>
    </submittedName>
</protein>
<dbReference type="GO" id="GO:0003700">
    <property type="term" value="F:DNA-binding transcription factor activity"/>
    <property type="evidence" value="ECO:0007669"/>
    <property type="project" value="InterPro"/>
</dbReference>
<keyword evidence="7" id="KW-1185">Reference proteome</keyword>
<feature type="region of interest" description="Disordered" evidence="4">
    <location>
        <begin position="34"/>
        <end position="61"/>
    </location>
</feature>
<dbReference type="SUPFAM" id="SSF51215">
    <property type="entry name" value="Regulatory protein AraC"/>
    <property type="match status" value="1"/>
</dbReference>
<gene>
    <name evidence="6" type="ORF">CLOSTMETH_00124</name>
</gene>
<dbReference type="Pfam" id="PF12833">
    <property type="entry name" value="HTH_18"/>
    <property type="match status" value="1"/>
</dbReference>
<evidence type="ECO:0000313" key="7">
    <source>
        <dbReference type="Proteomes" id="UP000003340"/>
    </source>
</evidence>
<accession>C0E8H9</accession>
<keyword evidence="3" id="KW-0804">Transcription</keyword>
<evidence type="ECO:0000256" key="2">
    <source>
        <dbReference type="ARBA" id="ARBA00023125"/>
    </source>
</evidence>
<dbReference type="SMART" id="SM00342">
    <property type="entry name" value="HTH_ARAC"/>
    <property type="match status" value="1"/>
</dbReference>
<dbReference type="Gene3D" id="1.10.10.60">
    <property type="entry name" value="Homeodomain-like"/>
    <property type="match status" value="2"/>
</dbReference>
<dbReference type="InterPro" id="IPR009057">
    <property type="entry name" value="Homeodomain-like_sf"/>
</dbReference>
<evidence type="ECO:0000256" key="3">
    <source>
        <dbReference type="ARBA" id="ARBA00023163"/>
    </source>
</evidence>
<dbReference type="PANTHER" id="PTHR43280">
    <property type="entry name" value="ARAC-FAMILY TRANSCRIPTIONAL REGULATOR"/>
    <property type="match status" value="1"/>
</dbReference>
<dbReference type="AlphaFoldDB" id="C0E8H9"/>
<dbReference type="HOGENOM" id="CLU_000445_88_0_9"/>